<comment type="subcellular location">
    <subcellularLocation>
        <location evidence="1">Secreted</location>
    </subcellularLocation>
</comment>
<comment type="similarity">
    <text evidence="2">Belongs to the phospholipase A2 family.</text>
</comment>
<reference evidence="7 8" key="1">
    <citation type="journal article" date="2020" name="Nature">
        <title>Six reference-quality genomes reveal evolution of bat adaptations.</title>
        <authorList>
            <person name="Jebb D."/>
            <person name="Huang Z."/>
            <person name="Pippel M."/>
            <person name="Hughes G.M."/>
            <person name="Lavrichenko K."/>
            <person name="Devanna P."/>
            <person name="Winkler S."/>
            <person name="Jermiin L.S."/>
            <person name="Skirmuntt E.C."/>
            <person name="Katzourakis A."/>
            <person name="Burkitt-Gray L."/>
            <person name="Ray D.A."/>
            <person name="Sullivan K.A.M."/>
            <person name="Roscito J.G."/>
            <person name="Kirilenko B.M."/>
            <person name="Davalos L.M."/>
            <person name="Corthals A.P."/>
            <person name="Power M.L."/>
            <person name="Jones G."/>
            <person name="Ransome R.D."/>
            <person name="Dechmann D.K.N."/>
            <person name="Locatelli A.G."/>
            <person name="Puechmaille S.J."/>
            <person name="Fedrigo O."/>
            <person name="Jarvis E.D."/>
            <person name="Hiller M."/>
            <person name="Vernes S.C."/>
            <person name="Myers E.W."/>
            <person name="Teeling E.C."/>
        </authorList>
    </citation>
    <scope>NUCLEOTIDE SEQUENCE [LARGE SCALE GENOMIC DNA]</scope>
    <source>
        <strain evidence="7">MRhiFer1</strain>
        <tissue evidence="7">Lung</tissue>
    </source>
</reference>
<dbReference type="Proteomes" id="UP000585614">
    <property type="component" value="Unassembled WGS sequence"/>
</dbReference>
<dbReference type="GO" id="GO:0005576">
    <property type="term" value="C:extracellular region"/>
    <property type="evidence" value="ECO:0007669"/>
    <property type="project" value="UniProtKB-SubCell"/>
</dbReference>
<feature type="compositionally biased region" description="Polar residues" evidence="5">
    <location>
        <begin position="252"/>
        <end position="264"/>
    </location>
</feature>
<dbReference type="AlphaFoldDB" id="A0A7J7TF67"/>
<comment type="catalytic activity">
    <reaction evidence="4">
        <text>1-hexadecanoyl-2-(9Z,12Z-octadecadienoyl)-sn-glycero-3-phosphoethanolamine + H2O = 1-hexadecanoyl-sn-glycero-3-phosphoethanolamine + (9Z,12Z)-octadecadienoate + H(+)</text>
        <dbReference type="Rhea" id="RHEA:40815"/>
        <dbReference type="ChEBI" id="CHEBI:15377"/>
        <dbReference type="ChEBI" id="CHEBI:15378"/>
        <dbReference type="ChEBI" id="CHEBI:30245"/>
        <dbReference type="ChEBI" id="CHEBI:73004"/>
        <dbReference type="ChEBI" id="CHEBI:73008"/>
    </reaction>
    <physiologicalReaction direction="left-to-right" evidence="4">
        <dbReference type="Rhea" id="RHEA:40816"/>
    </physiologicalReaction>
</comment>
<dbReference type="InterPro" id="IPR036444">
    <property type="entry name" value="PLipase_A2_dom_sf"/>
</dbReference>
<feature type="compositionally biased region" description="Basic residues" evidence="5">
    <location>
        <begin position="234"/>
        <end position="250"/>
    </location>
</feature>
<feature type="domain" description="Phospholipase A2-like central" evidence="6">
    <location>
        <begin position="82"/>
        <end position="130"/>
    </location>
</feature>
<dbReference type="GO" id="GO:0004623">
    <property type="term" value="F:phospholipase A2 activity"/>
    <property type="evidence" value="ECO:0007669"/>
    <property type="project" value="InterPro"/>
</dbReference>
<feature type="compositionally biased region" description="Basic residues" evidence="5">
    <location>
        <begin position="211"/>
        <end position="220"/>
    </location>
</feature>
<dbReference type="Gene3D" id="1.20.90.10">
    <property type="entry name" value="Phospholipase A2 domain"/>
    <property type="match status" value="1"/>
</dbReference>
<dbReference type="GO" id="GO:0050482">
    <property type="term" value="P:arachidonate secretion"/>
    <property type="evidence" value="ECO:0007669"/>
    <property type="project" value="InterPro"/>
</dbReference>
<protein>
    <submittedName>
        <fullName evidence="7">Protein interacting with cyclin A1</fullName>
    </submittedName>
</protein>
<dbReference type="GO" id="GO:0006644">
    <property type="term" value="P:phospholipid metabolic process"/>
    <property type="evidence" value="ECO:0007669"/>
    <property type="project" value="InterPro"/>
</dbReference>
<accession>A0A7J7TF67</accession>
<dbReference type="SUPFAM" id="SSF48619">
    <property type="entry name" value="Phospholipase A2, PLA2"/>
    <property type="match status" value="1"/>
</dbReference>
<gene>
    <name evidence="7" type="ORF">mRhiFer1_013597</name>
</gene>
<evidence type="ECO:0000259" key="6">
    <source>
        <dbReference type="Pfam" id="PF05826"/>
    </source>
</evidence>
<keyword evidence="3" id="KW-0964">Secreted</keyword>
<evidence type="ECO:0000256" key="2">
    <source>
        <dbReference type="ARBA" id="ARBA00007056"/>
    </source>
</evidence>
<dbReference type="InterPro" id="IPR016090">
    <property type="entry name" value="PLA2-like_dom"/>
</dbReference>
<dbReference type="PANTHER" id="PTHR12253">
    <property type="entry name" value="RH14732P"/>
    <property type="match status" value="1"/>
</dbReference>
<dbReference type="PROSITE" id="PS00118">
    <property type="entry name" value="PA2_HIS"/>
    <property type="match status" value="1"/>
</dbReference>
<name>A0A7J7TF67_RHIFE</name>
<organism evidence="7 8">
    <name type="scientific">Rhinolophus ferrumequinum</name>
    <name type="common">Greater horseshoe bat</name>
    <dbReference type="NCBI Taxonomy" id="59479"/>
    <lineage>
        <taxon>Eukaryota</taxon>
        <taxon>Metazoa</taxon>
        <taxon>Chordata</taxon>
        <taxon>Craniata</taxon>
        <taxon>Vertebrata</taxon>
        <taxon>Euteleostomi</taxon>
        <taxon>Mammalia</taxon>
        <taxon>Eutheria</taxon>
        <taxon>Laurasiatheria</taxon>
        <taxon>Chiroptera</taxon>
        <taxon>Yinpterochiroptera</taxon>
        <taxon>Rhinolophoidea</taxon>
        <taxon>Rhinolophidae</taxon>
        <taxon>Rhinolophinae</taxon>
        <taxon>Rhinolophus</taxon>
    </lineage>
</organism>
<evidence type="ECO:0000256" key="5">
    <source>
        <dbReference type="SAM" id="MobiDB-lite"/>
    </source>
</evidence>
<proteinExistence type="inferred from homology"/>
<comment type="caution">
    <text evidence="7">The sequence shown here is derived from an EMBL/GenBank/DDBJ whole genome shotgun (WGS) entry which is preliminary data.</text>
</comment>
<feature type="compositionally biased region" description="Polar residues" evidence="5">
    <location>
        <begin position="198"/>
        <end position="209"/>
    </location>
</feature>
<feature type="compositionally biased region" description="Pro residues" evidence="5">
    <location>
        <begin position="163"/>
        <end position="174"/>
    </location>
</feature>
<evidence type="ECO:0000256" key="1">
    <source>
        <dbReference type="ARBA" id="ARBA00004613"/>
    </source>
</evidence>
<dbReference type="Pfam" id="PF05826">
    <property type="entry name" value="Phospholip_A2_2"/>
    <property type="match status" value="1"/>
</dbReference>
<evidence type="ECO:0000313" key="7">
    <source>
        <dbReference type="EMBL" id="KAF6299426.1"/>
    </source>
</evidence>
<dbReference type="InterPro" id="IPR033113">
    <property type="entry name" value="PLA2_histidine"/>
</dbReference>
<evidence type="ECO:0000256" key="4">
    <source>
        <dbReference type="ARBA" id="ARBA00049039"/>
    </source>
</evidence>
<evidence type="ECO:0000256" key="3">
    <source>
        <dbReference type="ARBA" id="ARBA00022525"/>
    </source>
</evidence>
<evidence type="ECO:0000313" key="8">
    <source>
        <dbReference type="Proteomes" id="UP000585614"/>
    </source>
</evidence>
<feature type="region of interest" description="Disordered" evidence="5">
    <location>
        <begin position="148"/>
        <end position="344"/>
    </location>
</feature>
<sequence length="344" mass="37695">MWVRTTMTVERWTKEKTEDEDTTWDESSRDIKRLPSWQRGHLCVASSTDASSTVSSEASPLCSGTGNMVSVLPTRGGRAHAGGEFKDSDRCCWKHKQCTGHIICPFTSDCGHHNLHLHSVSHCDCDSRCKSYRPLSVAVIHHPIHHKCGADEEEEEEEEASKPPIPTQVGPTPPGDAGIGTGAVMATPDSAAPITIWRSDSPTGKSQGSKVLKKVKKKKEKEKDKEEDMDEKAKLKKKVKKGKLTKKKSQVKSDSSPPDLSRSVSPRELARTSESSPDSREDLESEDSYNDPRPGELSSEDVVESSSPRKREKNTGLAKKPGPKASPVKVNRKKSPPASNPNLS</sequence>
<dbReference type="EMBL" id="JACAGC010000020">
    <property type="protein sequence ID" value="KAF6299426.1"/>
    <property type="molecule type" value="Genomic_DNA"/>
</dbReference>